<gene>
    <name evidence="15" type="ORF">JTE90_006599</name>
</gene>
<evidence type="ECO:0000256" key="12">
    <source>
        <dbReference type="PIRSR" id="PIRSR602117-2"/>
    </source>
</evidence>
<feature type="binding site" evidence="11">
    <location>
        <position position="243"/>
    </location>
    <ligand>
        <name>Zn(2+)</name>
        <dbReference type="ChEBI" id="CHEBI:29105"/>
    </ligand>
</feature>
<proteinExistence type="inferred from homology"/>
<keyword evidence="16" id="KW-1185">Reference proteome</keyword>
<feature type="domain" description="p53 DNA-binding" evidence="13">
    <location>
        <begin position="164"/>
        <end position="351"/>
    </location>
</feature>
<evidence type="ECO:0000256" key="11">
    <source>
        <dbReference type="PIRSR" id="PIRSR602117-1"/>
    </source>
</evidence>
<evidence type="ECO:0000313" key="16">
    <source>
        <dbReference type="Proteomes" id="UP000827092"/>
    </source>
</evidence>
<accession>A0AAV6U4V3</accession>
<dbReference type="PANTHER" id="PTHR11447">
    <property type="entry name" value="CELLULAR TUMOR ANTIGEN P53"/>
    <property type="match status" value="1"/>
</dbReference>
<keyword evidence="4 11" id="KW-0479">Metal-binding</keyword>
<comment type="cofactor">
    <cofactor evidence="11">
        <name>Zn(2+)</name>
        <dbReference type="ChEBI" id="CHEBI:29105"/>
    </cofactor>
    <text evidence="11">Binds 1 zinc ion per subunit.</text>
</comment>
<dbReference type="InterPro" id="IPR002117">
    <property type="entry name" value="p53_tumour_suppressor"/>
</dbReference>
<dbReference type="Gene3D" id="2.60.40.720">
    <property type="match status" value="1"/>
</dbReference>
<dbReference type="Pfam" id="PF00870">
    <property type="entry name" value="P53"/>
    <property type="match status" value="1"/>
</dbReference>
<keyword evidence="5 11" id="KW-0862">Zinc</keyword>
<reference evidence="15 16" key="1">
    <citation type="journal article" date="2022" name="Nat. Ecol. Evol.">
        <title>A masculinizing supergene underlies an exaggerated male reproductive morph in a spider.</title>
        <authorList>
            <person name="Hendrickx F."/>
            <person name="De Corte Z."/>
            <person name="Sonet G."/>
            <person name="Van Belleghem S.M."/>
            <person name="Kostlbacher S."/>
            <person name="Vangestel C."/>
        </authorList>
    </citation>
    <scope>NUCLEOTIDE SEQUENCE [LARGE SCALE GENOMIC DNA]</scope>
    <source>
        <strain evidence="15">W744_W776</strain>
    </source>
</reference>
<dbReference type="GO" id="GO:0005634">
    <property type="term" value="C:nucleus"/>
    <property type="evidence" value="ECO:0007669"/>
    <property type="project" value="UniProtKB-SubCell"/>
</dbReference>
<dbReference type="Proteomes" id="UP000827092">
    <property type="component" value="Unassembled WGS sequence"/>
</dbReference>
<evidence type="ECO:0000256" key="2">
    <source>
        <dbReference type="ARBA" id="ARBA00006167"/>
    </source>
</evidence>
<evidence type="ECO:0000256" key="3">
    <source>
        <dbReference type="ARBA" id="ARBA00022703"/>
    </source>
</evidence>
<evidence type="ECO:0000256" key="5">
    <source>
        <dbReference type="ARBA" id="ARBA00022833"/>
    </source>
</evidence>
<feature type="binding site" evidence="11">
    <location>
        <position position="305"/>
    </location>
    <ligand>
        <name>Zn(2+)</name>
        <dbReference type="ChEBI" id="CHEBI:29105"/>
    </ligand>
</feature>
<dbReference type="PANTHER" id="PTHR11447:SF16">
    <property type="entry name" value="P53 PROTEIN LONG FORM VARIANT 1"/>
    <property type="match status" value="1"/>
</dbReference>
<evidence type="ECO:0000256" key="4">
    <source>
        <dbReference type="ARBA" id="ARBA00022723"/>
    </source>
</evidence>
<dbReference type="CDD" id="cd08367">
    <property type="entry name" value="P53"/>
    <property type="match status" value="1"/>
</dbReference>
<keyword evidence="6" id="KW-0805">Transcription regulation</keyword>
<dbReference type="InterPro" id="IPR013872">
    <property type="entry name" value="p53_transactivation_domain"/>
</dbReference>
<dbReference type="InterPro" id="IPR012346">
    <property type="entry name" value="p53/RUNT-type_TF_DNA-bd_sf"/>
</dbReference>
<dbReference type="EMBL" id="JAFNEN010000669">
    <property type="protein sequence ID" value="KAG8178756.1"/>
    <property type="molecule type" value="Genomic_DNA"/>
</dbReference>
<evidence type="ECO:0000256" key="1">
    <source>
        <dbReference type="ARBA" id="ARBA00004123"/>
    </source>
</evidence>
<evidence type="ECO:0000259" key="13">
    <source>
        <dbReference type="Pfam" id="PF00870"/>
    </source>
</evidence>
<evidence type="ECO:0000259" key="14">
    <source>
        <dbReference type="Pfam" id="PF08563"/>
    </source>
</evidence>
<dbReference type="SUPFAM" id="SSF49417">
    <property type="entry name" value="p53-like transcription factors"/>
    <property type="match status" value="1"/>
</dbReference>
<evidence type="ECO:0000313" key="15">
    <source>
        <dbReference type="EMBL" id="KAG8178756.1"/>
    </source>
</evidence>
<comment type="caution">
    <text evidence="15">The sequence shown here is derived from an EMBL/GenBank/DDBJ whole genome shotgun (WGS) entry which is preliminary data.</text>
</comment>
<dbReference type="InterPro" id="IPR008967">
    <property type="entry name" value="p53-like_TF_DNA-bd_sf"/>
</dbReference>
<evidence type="ECO:0000256" key="9">
    <source>
        <dbReference type="ARBA" id="ARBA00023163"/>
    </source>
</evidence>
<evidence type="ECO:0000256" key="6">
    <source>
        <dbReference type="ARBA" id="ARBA00023015"/>
    </source>
</evidence>
<dbReference type="AlphaFoldDB" id="A0AAV6U4V3"/>
<keyword evidence="10" id="KW-0539">Nucleus</keyword>
<keyword evidence="7" id="KW-0238">DNA-binding</keyword>
<comment type="subcellular location">
    <subcellularLocation>
        <location evidence="1">Nucleus</location>
    </subcellularLocation>
</comment>
<keyword evidence="3" id="KW-0053">Apoptosis</keyword>
<organism evidence="15 16">
    <name type="scientific">Oedothorax gibbosus</name>
    <dbReference type="NCBI Taxonomy" id="931172"/>
    <lineage>
        <taxon>Eukaryota</taxon>
        <taxon>Metazoa</taxon>
        <taxon>Ecdysozoa</taxon>
        <taxon>Arthropoda</taxon>
        <taxon>Chelicerata</taxon>
        <taxon>Arachnida</taxon>
        <taxon>Araneae</taxon>
        <taxon>Araneomorphae</taxon>
        <taxon>Entelegynae</taxon>
        <taxon>Araneoidea</taxon>
        <taxon>Linyphiidae</taxon>
        <taxon>Erigoninae</taxon>
        <taxon>Oedothorax</taxon>
    </lineage>
</organism>
<dbReference type="GO" id="GO:0000981">
    <property type="term" value="F:DNA-binding transcription factor activity, RNA polymerase II-specific"/>
    <property type="evidence" value="ECO:0007669"/>
    <property type="project" value="TreeGrafter"/>
</dbReference>
<evidence type="ECO:0008006" key="17">
    <source>
        <dbReference type="Google" id="ProtNLM"/>
    </source>
</evidence>
<evidence type="ECO:0000256" key="8">
    <source>
        <dbReference type="ARBA" id="ARBA00023159"/>
    </source>
</evidence>
<protein>
    <recommendedName>
        <fullName evidence="17">Cellular tumor antigen p53</fullName>
    </recommendedName>
</protein>
<keyword evidence="8" id="KW-0010">Activator</keyword>
<evidence type="ECO:0000256" key="7">
    <source>
        <dbReference type="ARBA" id="ARBA00023125"/>
    </source>
</evidence>
<sequence>MFDSKRLKNSSFLLNITTSSPTRSCINKNRLQNRGVQLRKTADVIAHIKIVFENFKFVDFFLQKMADNNQDTVHGSSQESLPLSQETFDFLWDEIQSTPPVHFESSLVLEQAHCASAMLGNQASGYLSEAAPVELVEEPVFLVPKDEVTSSSIPYVPSSLPASQNWGGPYNFDISFKTQEKNTKTVTWTYSKLKDKLYVRKDCPCPISFSADISAADNIVIRAMALYGSPEHASEIVHRCVNHSLEELTRNVFEAEHLVRCESNMAGYEKDSTTQRHSVIVPFEVPPVGQHYSTYIYKFACFGSCAGGPNRRPIMLIFSLEKDGQVVGRRKLDVKICACPGRDRKGEEQQMMPTQERTLPKKKRKINLEDTFEFTRNIFIPPKKKTKHSHDRIYTIQADDQEQYEFLVNMKTLFKINKRWNNCPENIKRILSSHFRSKDNQDG</sequence>
<dbReference type="GO" id="GO:0046872">
    <property type="term" value="F:metal ion binding"/>
    <property type="evidence" value="ECO:0007669"/>
    <property type="project" value="UniProtKB-KW"/>
</dbReference>
<dbReference type="GO" id="GO:0000978">
    <property type="term" value="F:RNA polymerase II cis-regulatory region sequence-specific DNA binding"/>
    <property type="evidence" value="ECO:0007669"/>
    <property type="project" value="TreeGrafter"/>
</dbReference>
<name>A0AAV6U4V3_9ARAC</name>
<dbReference type="PRINTS" id="PR00386">
    <property type="entry name" value="P53SUPPRESSR"/>
</dbReference>
<comment type="similarity">
    <text evidence="2">Belongs to the p53 family.</text>
</comment>
<evidence type="ECO:0000256" key="10">
    <source>
        <dbReference type="ARBA" id="ARBA00023242"/>
    </source>
</evidence>
<feature type="binding site" evidence="11">
    <location>
        <position position="240"/>
    </location>
    <ligand>
        <name>Zn(2+)</name>
        <dbReference type="ChEBI" id="CHEBI:29105"/>
    </ligand>
</feature>
<dbReference type="Pfam" id="PF08563">
    <property type="entry name" value="P53_TAD"/>
    <property type="match status" value="1"/>
</dbReference>
<feature type="binding site" evidence="11">
    <location>
        <position position="301"/>
    </location>
    <ligand>
        <name>Zn(2+)</name>
        <dbReference type="ChEBI" id="CHEBI:29105"/>
    </ligand>
</feature>
<keyword evidence="9" id="KW-0804">Transcription</keyword>
<feature type="domain" description="p53 transactivation" evidence="14">
    <location>
        <begin position="79"/>
        <end position="93"/>
    </location>
</feature>
<feature type="site" description="Interaction with DNA" evidence="12">
    <location>
        <position position="184"/>
    </location>
</feature>
<dbReference type="GO" id="GO:0006915">
    <property type="term" value="P:apoptotic process"/>
    <property type="evidence" value="ECO:0007669"/>
    <property type="project" value="UniProtKB-KW"/>
</dbReference>
<dbReference type="InterPro" id="IPR011615">
    <property type="entry name" value="p53_DNA-bd"/>
</dbReference>